<dbReference type="RefSeq" id="WP_044038857.1">
    <property type="nucleotide sequence ID" value="NZ_HG917868.1"/>
</dbReference>
<dbReference type="PATRIC" id="fig|1216932.3.peg.1964"/>
<organism evidence="2 3">
    <name type="scientific">Clostridium bornimense</name>
    <dbReference type="NCBI Taxonomy" id="1216932"/>
    <lineage>
        <taxon>Bacteria</taxon>
        <taxon>Bacillati</taxon>
        <taxon>Bacillota</taxon>
        <taxon>Clostridia</taxon>
        <taxon>Eubacteriales</taxon>
        <taxon>Clostridiaceae</taxon>
        <taxon>Clostridium</taxon>
    </lineage>
</organism>
<evidence type="ECO:0000313" key="3">
    <source>
        <dbReference type="Proteomes" id="UP000019426"/>
    </source>
</evidence>
<evidence type="ECO:0000313" key="2">
    <source>
        <dbReference type="EMBL" id="CDM69123.1"/>
    </source>
</evidence>
<dbReference type="InterPro" id="IPR025588">
    <property type="entry name" value="YcxB-like_C"/>
</dbReference>
<proteinExistence type="predicted"/>
<dbReference type="AlphaFoldDB" id="W6RXG0"/>
<name>W6RXG0_9CLOT</name>
<dbReference type="HOGENOM" id="CLU_2583468_0_0_9"/>
<sequence>MRYDYTFNNEEFTIVAVSSGSKSSSIVKYEKLNKVKESKNNILIYITREQFYILDKKQCDENIQEVIKLLKDKVKKYKTI</sequence>
<feature type="domain" description="YcxB-like C-terminal" evidence="1">
    <location>
        <begin position="19"/>
        <end position="70"/>
    </location>
</feature>
<dbReference type="EMBL" id="HG917868">
    <property type="protein sequence ID" value="CDM69123.1"/>
    <property type="molecule type" value="Genomic_DNA"/>
</dbReference>
<dbReference type="Proteomes" id="UP000019426">
    <property type="component" value="Chromosome M2/40_rep1"/>
</dbReference>
<dbReference type="KEGG" id="clt:CM240_1965"/>
<keyword evidence="3" id="KW-1185">Reference proteome</keyword>
<protein>
    <recommendedName>
        <fullName evidence="1">YcxB-like C-terminal domain-containing protein</fullName>
    </recommendedName>
</protein>
<dbReference type="Pfam" id="PF14317">
    <property type="entry name" value="YcxB"/>
    <property type="match status" value="1"/>
</dbReference>
<gene>
    <name evidence="2" type="ORF">CM240_1965</name>
</gene>
<accession>W6RXG0</accession>
<evidence type="ECO:0000259" key="1">
    <source>
        <dbReference type="Pfam" id="PF14317"/>
    </source>
</evidence>
<reference evidence="2 3" key="1">
    <citation type="submission" date="2013-11" db="EMBL/GenBank/DDBJ databases">
        <title>Complete genome sequence of Clostridum sp. M2/40.</title>
        <authorList>
            <person name="Wibberg D."/>
            <person name="Puehler A."/>
            <person name="Schlueter A."/>
        </authorList>
    </citation>
    <scope>NUCLEOTIDE SEQUENCE [LARGE SCALE GENOMIC DNA]</scope>
    <source>
        <strain evidence="3">M2/40</strain>
    </source>
</reference>